<keyword evidence="1" id="KW-0813">Transport</keyword>
<evidence type="ECO:0000256" key="3">
    <source>
        <dbReference type="ARBA" id="ARBA00022840"/>
    </source>
</evidence>
<dbReference type="SUPFAM" id="SSF52540">
    <property type="entry name" value="P-loop containing nucleoside triphosphate hydrolases"/>
    <property type="match status" value="1"/>
</dbReference>
<accession>T1DA52</accession>
<evidence type="ECO:0000259" key="4">
    <source>
        <dbReference type="Pfam" id="PF00005"/>
    </source>
</evidence>
<keyword evidence="2" id="KW-0547">Nucleotide-binding</keyword>
<feature type="domain" description="ABC transporter" evidence="4">
    <location>
        <begin position="4"/>
        <end position="93"/>
    </location>
</feature>
<reference evidence="5" key="2">
    <citation type="journal article" date="2014" name="ISME J.">
        <title>Microbial stratification in low pH oxic and suboxic macroscopic growths along an acid mine drainage.</title>
        <authorList>
            <person name="Mendez-Garcia C."/>
            <person name="Mesa V."/>
            <person name="Sprenger R.R."/>
            <person name="Richter M."/>
            <person name="Diez M.S."/>
            <person name="Solano J."/>
            <person name="Bargiela R."/>
            <person name="Golyshina O.V."/>
            <person name="Manteca A."/>
            <person name="Ramos J.L."/>
            <person name="Gallego J.R."/>
            <person name="Llorente I."/>
            <person name="Martins Dos Santos V.A."/>
            <person name="Jensen O.N."/>
            <person name="Pelaez A.I."/>
            <person name="Sanchez J."/>
            <person name="Ferrer M."/>
        </authorList>
    </citation>
    <scope>NUCLEOTIDE SEQUENCE</scope>
</reference>
<evidence type="ECO:0000313" key="5">
    <source>
        <dbReference type="EMBL" id="EQD78309.1"/>
    </source>
</evidence>
<keyword evidence="3" id="KW-0067">ATP-binding</keyword>
<dbReference type="AlphaFoldDB" id="T1DA52"/>
<feature type="non-terminal residue" evidence="5">
    <location>
        <position position="1"/>
    </location>
</feature>
<proteinExistence type="predicted"/>
<dbReference type="Pfam" id="PF00005">
    <property type="entry name" value="ABC_tran"/>
    <property type="match status" value="1"/>
</dbReference>
<dbReference type="PANTHER" id="PTHR42711">
    <property type="entry name" value="ABC TRANSPORTER ATP-BINDING PROTEIN"/>
    <property type="match status" value="1"/>
</dbReference>
<dbReference type="InterPro" id="IPR027417">
    <property type="entry name" value="P-loop_NTPase"/>
</dbReference>
<name>T1DA52_9ZZZZ</name>
<protein>
    <submittedName>
        <fullName evidence="5">ABC-type multidrug transport system, ATPase component</fullName>
    </submittedName>
</protein>
<sequence length="166" mass="18764">AGNHLRKRIGVVLQDESFDFTTVEKALDVYGFIWGVSKSERAKKIESLLTTFELTEVRKKRMWDLSGGQKRRVQVAREFMHDMDLLFLDEPTSGLDPIARRNILDMIRDLTKGGLSVLFTTHNLEEADYLCQRIAIMNVGKILASDTVGGLKSSYNGLKTVEVKLS</sequence>
<dbReference type="EMBL" id="AUZY01000585">
    <property type="protein sequence ID" value="EQD78309.1"/>
    <property type="molecule type" value="Genomic_DNA"/>
</dbReference>
<feature type="non-terminal residue" evidence="5">
    <location>
        <position position="166"/>
    </location>
</feature>
<dbReference type="InterPro" id="IPR003439">
    <property type="entry name" value="ABC_transporter-like_ATP-bd"/>
</dbReference>
<reference evidence="5" key="1">
    <citation type="submission" date="2013-08" db="EMBL/GenBank/DDBJ databases">
        <authorList>
            <person name="Mendez C."/>
            <person name="Richter M."/>
            <person name="Ferrer M."/>
            <person name="Sanchez J."/>
        </authorList>
    </citation>
    <scope>NUCLEOTIDE SEQUENCE</scope>
</reference>
<dbReference type="GO" id="GO:0005524">
    <property type="term" value="F:ATP binding"/>
    <property type="evidence" value="ECO:0007669"/>
    <property type="project" value="UniProtKB-KW"/>
</dbReference>
<gene>
    <name evidence="5" type="ORF">B1B_00792</name>
</gene>
<organism evidence="5">
    <name type="scientific">mine drainage metagenome</name>
    <dbReference type="NCBI Taxonomy" id="410659"/>
    <lineage>
        <taxon>unclassified sequences</taxon>
        <taxon>metagenomes</taxon>
        <taxon>ecological metagenomes</taxon>
    </lineage>
</organism>
<dbReference type="GO" id="GO:0016887">
    <property type="term" value="F:ATP hydrolysis activity"/>
    <property type="evidence" value="ECO:0007669"/>
    <property type="project" value="InterPro"/>
</dbReference>
<dbReference type="PANTHER" id="PTHR42711:SF18">
    <property type="entry name" value="ABC TRANSPORTER, ATP-BINDING PROTEIN"/>
    <property type="match status" value="1"/>
</dbReference>
<comment type="caution">
    <text evidence="5">The sequence shown here is derived from an EMBL/GenBank/DDBJ whole genome shotgun (WGS) entry which is preliminary data.</text>
</comment>
<evidence type="ECO:0000256" key="2">
    <source>
        <dbReference type="ARBA" id="ARBA00022741"/>
    </source>
</evidence>
<dbReference type="Gene3D" id="3.40.50.300">
    <property type="entry name" value="P-loop containing nucleotide triphosphate hydrolases"/>
    <property type="match status" value="1"/>
</dbReference>
<evidence type="ECO:0000256" key="1">
    <source>
        <dbReference type="ARBA" id="ARBA00022448"/>
    </source>
</evidence>
<dbReference type="InterPro" id="IPR050763">
    <property type="entry name" value="ABC_transporter_ATP-binding"/>
</dbReference>